<reference evidence="2" key="1">
    <citation type="submission" date="2014-09" db="EMBL/GenBank/DDBJ databases">
        <title>Draft genome sequence of an oleaginous Mucoromycotina fungus Mucor ambiguus NBRC6742.</title>
        <authorList>
            <person name="Takeda I."/>
            <person name="Yamane N."/>
            <person name="Morita T."/>
            <person name="Tamano K."/>
            <person name="Machida M."/>
            <person name="Baker S."/>
            <person name="Koike H."/>
        </authorList>
    </citation>
    <scope>NUCLEOTIDE SEQUENCE</scope>
    <source>
        <strain evidence="2">NBRC 6742</strain>
    </source>
</reference>
<dbReference type="AlphaFoldDB" id="A0A0C9MQV9"/>
<feature type="transmembrane region" description="Helical" evidence="1">
    <location>
        <begin position="45"/>
        <end position="66"/>
    </location>
</feature>
<feature type="transmembrane region" description="Helical" evidence="1">
    <location>
        <begin position="12"/>
        <end position="33"/>
    </location>
</feature>
<evidence type="ECO:0000313" key="2">
    <source>
        <dbReference type="EMBL" id="GAN09824.1"/>
    </source>
</evidence>
<keyword evidence="1" id="KW-1133">Transmembrane helix</keyword>
<keyword evidence="1" id="KW-0812">Transmembrane</keyword>
<organism evidence="2">
    <name type="scientific">Mucor ambiguus</name>
    <dbReference type="NCBI Taxonomy" id="91626"/>
    <lineage>
        <taxon>Eukaryota</taxon>
        <taxon>Fungi</taxon>
        <taxon>Fungi incertae sedis</taxon>
        <taxon>Mucoromycota</taxon>
        <taxon>Mucoromycotina</taxon>
        <taxon>Mucoromycetes</taxon>
        <taxon>Mucorales</taxon>
        <taxon>Mucorineae</taxon>
        <taxon>Mucoraceae</taxon>
        <taxon>Mucor</taxon>
    </lineage>
</organism>
<dbReference type="EMBL" id="DF836584">
    <property type="protein sequence ID" value="GAN09824.1"/>
    <property type="molecule type" value="Genomic_DNA"/>
</dbReference>
<gene>
    <name evidence="2" type="ORF">MAM1_0295d09357</name>
</gene>
<dbReference type="Proteomes" id="UP000053815">
    <property type="component" value="Unassembled WGS sequence"/>
</dbReference>
<protein>
    <submittedName>
        <fullName evidence="2">Uncharacterized protein</fullName>
    </submittedName>
</protein>
<name>A0A0C9MQV9_9FUNG</name>
<evidence type="ECO:0000256" key="1">
    <source>
        <dbReference type="SAM" id="Phobius"/>
    </source>
</evidence>
<sequence length="99" mass="10358">MLFLGARCCCDCRSLAVLVILSLGKPVLFAAAVTVLASTVCCRSLAVLVLSTAAAAVFIIAVLVIHSLGIRFCCCCRSFAVLMMLYRINLVLSSAAASI</sequence>
<keyword evidence="3" id="KW-1185">Reference proteome</keyword>
<proteinExistence type="predicted"/>
<accession>A0A0C9MQV9</accession>
<evidence type="ECO:0000313" key="3">
    <source>
        <dbReference type="Proteomes" id="UP000053815"/>
    </source>
</evidence>
<keyword evidence="1" id="KW-0472">Membrane</keyword>